<reference evidence="8" key="1">
    <citation type="submission" date="2016-11" db="EMBL/GenBank/DDBJ databases">
        <authorList>
            <person name="Varghese N."/>
            <person name="Submissions S."/>
        </authorList>
    </citation>
    <scope>NUCLEOTIDE SEQUENCE [LARGE SCALE GENOMIC DNA]</scope>
    <source>
        <strain evidence="8">DSM 22212</strain>
    </source>
</reference>
<evidence type="ECO:0000256" key="6">
    <source>
        <dbReference type="SAM" id="Phobius"/>
    </source>
</evidence>
<evidence type="ECO:0000256" key="2">
    <source>
        <dbReference type="ARBA" id="ARBA00022475"/>
    </source>
</evidence>
<comment type="subcellular location">
    <subcellularLocation>
        <location evidence="1">Cell membrane</location>
    </subcellularLocation>
</comment>
<dbReference type="InterPro" id="IPR022781">
    <property type="entry name" value="Flagellar_biosynth_FliO"/>
</dbReference>
<protein>
    <submittedName>
        <fullName evidence="7">Flagellar protein FliO/FliZ</fullName>
    </submittedName>
</protein>
<gene>
    <name evidence="7" type="ORF">SAMN04488087_2503</name>
</gene>
<sequence>MAFRLRAVCYGSVARRLLLLGGGLLLLWLALQWAAAPSSISPASSAPAADSARVPLARSDPAPSLLSLRYLLVLLVLAAGALVALYLHRRTRTLPGPALLRPLGQLSLGPGQQIRLVACGDELLILGVTTHQITLLKSLPLPPELQVESAEMSPAATFTQLLTTLSARPSPTDHAS</sequence>
<keyword evidence="2" id="KW-1003">Cell membrane</keyword>
<keyword evidence="3 6" id="KW-0812">Transmembrane</keyword>
<evidence type="ECO:0000256" key="4">
    <source>
        <dbReference type="ARBA" id="ARBA00022989"/>
    </source>
</evidence>
<keyword evidence="8" id="KW-1185">Reference proteome</keyword>
<dbReference type="Proteomes" id="UP000185812">
    <property type="component" value="Unassembled WGS sequence"/>
</dbReference>
<evidence type="ECO:0000256" key="5">
    <source>
        <dbReference type="ARBA" id="ARBA00023136"/>
    </source>
</evidence>
<dbReference type="RefSeq" id="WP_072716308.1">
    <property type="nucleotide sequence ID" value="NZ_FRAU01000010.1"/>
</dbReference>
<dbReference type="AlphaFoldDB" id="A0A1M6X4P2"/>
<dbReference type="STRING" id="633813.SAMN04488087_2503"/>
<dbReference type="EMBL" id="FRAU01000010">
    <property type="protein sequence ID" value="SHL00987.1"/>
    <property type="molecule type" value="Genomic_DNA"/>
</dbReference>
<name>A0A1M6X4P2_9BACT</name>
<evidence type="ECO:0000313" key="8">
    <source>
        <dbReference type="Proteomes" id="UP000185812"/>
    </source>
</evidence>
<feature type="transmembrane region" description="Helical" evidence="6">
    <location>
        <begin position="69"/>
        <end position="87"/>
    </location>
</feature>
<accession>A0A1M6X4P2</accession>
<proteinExistence type="predicted"/>
<keyword evidence="7" id="KW-0282">Flagellum</keyword>
<dbReference type="GO" id="GO:0016020">
    <property type="term" value="C:membrane"/>
    <property type="evidence" value="ECO:0007669"/>
    <property type="project" value="InterPro"/>
</dbReference>
<evidence type="ECO:0000256" key="1">
    <source>
        <dbReference type="ARBA" id="ARBA00004236"/>
    </source>
</evidence>
<dbReference type="GO" id="GO:0044781">
    <property type="term" value="P:bacterial-type flagellum organization"/>
    <property type="evidence" value="ECO:0007669"/>
    <property type="project" value="InterPro"/>
</dbReference>
<keyword evidence="7" id="KW-0966">Cell projection</keyword>
<keyword evidence="4 6" id="KW-1133">Transmembrane helix</keyword>
<organism evidence="7 8">
    <name type="scientific">Rhodothermus profundi</name>
    <dbReference type="NCBI Taxonomy" id="633813"/>
    <lineage>
        <taxon>Bacteria</taxon>
        <taxon>Pseudomonadati</taxon>
        <taxon>Rhodothermota</taxon>
        <taxon>Rhodothermia</taxon>
        <taxon>Rhodothermales</taxon>
        <taxon>Rhodothermaceae</taxon>
        <taxon>Rhodothermus</taxon>
    </lineage>
</organism>
<keyword evidence="5 6" id="KW-0472">Membrane</keyword>
<keyword evidence="7" id="KW-0969">Cilium</keyword>
<evidence type="ECO:0000256" key="3">
    <source>
        <dbReference type="ARBA" id="ARBA00022692"/>
    </source>
</evidence>
<dbReference type="Pfam" id="PF04347">
    <property type="entry name" value="FliO"/>
    <property type="match status" value="1"/>
</dbReference>
<dbReference type="OrthoDB" id="2080636at2"/>
<evidence type="ECO:0000313" key="7">
    <source>
        <dbReference type="EMBL" id="SHL00987.1"/>
    </source>
</evidence>